<reference evidence="1" key="1">
    <citation type="submission" date="2014-01" db="EMBL/GenBank/DDBJ databases">
        <authorList>
            <person name="Aslett M."/>
        </authorList>
    </citation>
    <scope>NUCLEOTIDE SEQUENCE</scope>
</reference>
<protein>
    <submittedName>
        <fullName evidence="1">Cpn60 TCP1 domain containing protein</fullName>
    </submittedName>
</protein>
<organism evidence="1 2">
    <name type="scientific">Trichuris trichiura</name>
    <name type="common">Whipworm</name>
    <name type="synonym">Trichocephalus trichiurus</name>
    <dbReference type="NCBI Taxonomy" id="36087"/>
    <lineage>
        <taxon>Eukaryota</taxon>
        <taxon>Metazoa</taxon>
        <taxon>Ecdysozoa</taxon>
        <taxon>Nematoda</taxon>
        <taxon>Enoplea</taxon>
        <taxon>Dorylaimia</taxon>
        <taxon>Trichinellida</taxon>
        <taxon>Trichuridae</taxon>
        <taxon>Trichuris</taxon>
    </lineage>
</organism>
<name>A0A077ZI01_TRITR</name>
<dbReference type="EMBL" id="HG806593">
    <property type="protein sequence ID" value="CDW59444.1"/>
    <property type="molecule type" value="Genomic_DNA"/>
</dbReference>
<keyword evidence="2" id="KW-1185">Reference proteome</keyword>
<sequence>MIDRYFTFVINDEDAEACVLSPRNPSNDILIEMDRNLQDALHVVGNVFLNPKVLPGGDAKNEALDINGITGEMANRNKLNMRNLLTVRAQVHKTAIETPIMLLRVDKVLKVECRRRRTLINLSRINGI</sequence>
<evidence type="ECO:0000313" key="1">
    <source>
        <dbReference type="EMBL" id="CDW59444.1"/>
    </source>
</evidence>
<proteinExistence type="predicted"/>
<dbReference type="InterPro" id="IPR027410">
    <property type="entry name" value="TCP-1-like_intermed_sf"/>
</dbReference>
<dbReference type="OrthoDB" id="275057at2759"/>
<dbReference type="Gene3D" id="3.30.260.10">
    <property type="entry name" value="TCP-1-like chaperonin intermediate domain"/>
    <property type="match status" value="1"/>
</dbReference>
<reference evidence="1" key="2">
    <citation type="submission" date="2014-03" db="EMBL/GenBank/DDBJ databases">
        <title>The whipworm genome and dual-species transcriptomics of an intimate host-pathogen interaction.</title>
        <authorList>
            <person name="Foth B.J."/>
            <person name="Tsai I.J."/>
            <person name="Reid A.J."/>
            <person name="Bancroft A.J."/>
            <person name="Nichol S."/>
            <person name="Tracey A."/>
            <person name="Holroyd N."/>
            <person name="Cotton J.A."/>
            <person name="Stanley E.J."/>
            <person name="Zarowiecki M."/>
            <person name="Liu J.Z."/>
            <person name="Huckvale T."/>
            <person name="Cooper P.J."/>
            <person name="Grencis R.K."/>
            <person name="Berriman M."/>
        </authorList>
    </citation>
    <scope>NUCLEOTIDE SEQUENCE [LARGE SCALE GENOMIC DNA]</scope>
</reference>
<dbReference type="Proteomes" id="UP000030665">
    <property type="component" value="Unassembled WGS sequence"/>
</dbReference>
<accession>A0A077ZI01</accession>
<gene>
    <name evidence="1" type="ORF">TTRE_0000777801</name>
</gene>
<dbReference type="STRING" id="36087.A0A077ZI01"/>
<dbReference type="AlphaFoldDB" id="A0A077ZI01"/>
<evidence type="ECO:0000313" key="2">
    <source>
        <dbReference type="Proteomes" id="UP000030665"/>
    </source>
</evidence>